<evidence type="ECO:0000313" key="7">
    <source>
        <dbReference type="Proteomes" id="UP000004947"/>
    </source>
</evidence>
<evidence type="ECO:0000256" key="1">
    <source>
        <dbReference type="ARBA" id="ARBA00022448"/>
    </source>
</evidence>
<evidence type="ECO:0000313" key="6">
    <source>
        <dbReference type="EMBL" id="EDM24859.1"/>
    </source>
</evidence>
<protein>
    <recommendedName>
        <fullName evidence="8">Ferredoxin</fullName>
    </recommendedName>
</protein>
<dbReference type="Gene3D" id="3.30.70.20">
    <property type="match status" value="1"/>
</dbReference>
<gene>
    <name evidence="6" type="ORF">LNTAR_21875</name>
</gene>
<keyword evidence="2" id="KW-0479">Metal-binding</keyword>
<organism evidence="6 7">
    <name type="scientific">Lentisphaera araneosa HTCC2155</name>
    <dbReference type="NCBI Taxonomy" id="313628"/>
    <lineage>
        <taxon>Bacteria</taxon>
        <taxon>Pseudomonadati</taxon>
        <taxon>Lentisphaerota</taxon>
        <taxon>Lentisphaeria</taxon>
        <taxon>Lentisphaerales</taxon>
        <taxon>Lentisphaeraceae</taxon>
        <taxon>Lentisphaera</taxon>
    </lineage>
</organism>
<evidence type="ECO:0000256" key="2">
    <source>
        <dbReference type="ARBA" id="ARBA00022723"/>
    </source>
</evidence>
<dbReference type="eggNOG" id="COG1141">
    <property type="taxonomic scope" value="Bacteria"/>
</dbReference>
<dbReference type="GO" id="GO:0051536">
    <property type="term" value="F:iron-sulfur cluster binding"/>
    <property type="evidence" value="ECO:0007669"/>
    <property type="project" value="UniProtKB-KW"/>
</dbReference>
<proteinExistence type="predicted"/>
<dbReference type="STRING" id="313628.LNTAR_21875"/>
<dbReference type="AlphaFoldDB" id="A6DU30"/>
<accession>A6DU30</accession>
<name>A6DU30_9BACT</name>
<evidence type="ECO:0000256" key="5">
    <source>
        <dbReference type="ARBA" id="ARBA00023014"/>
    </source>
</evidence>
<dbReference type="PANTHER" id="PTHR36923">
    <property type="entry name" value="FERREDOXIN"/>
    <property type="match status" value="1"/>
</dbReference>
<dbReference type="OrthoDB" id="9813230at2"/>
<dbReference type="Pfam" id="PF13459">
    <property type="entry name" value="Fer4_15"/>
    <property type="match status" value="1"/>
</dbReference>
<dbReference type="SUPFAM" id="SSF54862">
    <property type="entry name" value="4Fe-4S ferredoxins"/>
    <property type="match status" value="1"/>
</dbReference>
<dbReference type="Proteomes" id="UP000004947">
    <property type="component" value="Unassembled WGS sequence"/>
</dbReference>
<keyword evidence="5" id="KW-0411">Iron-sulfur</keyword>
<dbReference type="PANTHER" id="PTHR36923:SF3">
    <property type="entry name" value="FERREDOXIN"/>
    <property type="match status" value="1"/>
</dbReference>
<keyword evidence="1" id="KW-0813">Transport</keyword>
<keyword evidence="7" id="KW-1185">Reference proteome</keyword>
<sequence>MPKLKHKRPECIGCCLCAETAPSYFYMDDEGLAQLHDFRSEGVFQVVEAFEMDRPELEEAVRGCPVNIISLD</sequence>
<comment type="caution">
    <text evidence="6">The sequence shown here is derived from an EMBL/GenBank/DDBJ whole genome shotgun (WGS) entry which is preliminary data.</text>
</comment>
<evidence type="ECO:0008006" key="8">
    <source>
        <dbReference type="Google" id="ProtNLM"/>
    </source>
</evidence>
<evidence type="ECO:0000256" key="4">
    <source>
        <dbReference type="ARBA" id="ARBA00023004"/>
    </source>
</evidence>
<dbReference type="GO" id="GO:0046872">
    <property type="term" value="F:metal ion binding"/>
    <property type="evidence" value="ECO:0007669"/>
    <property type="project" value="UniProtKB-KW"/>
</dbReference>
<keyword evidence="4" id="KW-0408">Iron</keyword>
<reference evidence="6 7" key="1">
    <citation type="journal article" date="2010" name="J. Bacteriol.">
        <title>Genome sequence of Lentisphaera araneosa HTCC2155T, the type species of the order Lentisphaerales in the phylum Lentisphaerae.</title>
        <authorList>
            <person name="Thrash J.C."/>
            <person name="Cho J.C."/>
            <person name="Vergin K.L."/>
            <person name="Morris R.M."/>
            <person name="Giovannoni S.J."/>
        </authorList>
    </citation>
    <scope>NUCLEOTIDE SEQUENCE [LARGE SCALE GENOMIC DNA]</scope>
    <source>
        <strain evidence="6 7">HTCC2155</strain>
    </source>
</reference>
<keyword evidence="3" id="KW-0249">Electron transport</keyword>
<dbReference type="InterPro" id="IPR051269">
    <property type="entry name" value="Fe-S_cluster_ET"/>
</dbReference>
<evidence type="ECO:0000256" key="3">
    <source>
        <dbReference type="ARBA" id="ARBA00022982"/>
    </source>
</evidence>
<dbReference type="EMBL" id="ABCK01000045">
    <property type="protein sequence ID" value="EDM24859.1"/>
    <property type="molecule type" value="Genomic_DNA"/>
</dbReference>
<dbReference type="RefSeq" id="WP_007281316.1">
    <property type="nucleotide sequence ID" value="NZ_ABCK01000045.1"/>
</dbReference>